<evidence type="ECO:0000313" key="2">
    <source>
        <dbReference type="EMBL" id="VDK69769.1"/>
    </source>
</evidence>
<feature type="non-terminal residue" evidence="2">
    <location>
        <position position="144"/>
    </location>
</feature>
<dbReference type="EMBL" id="UYRV01021539">
    <property type="protein sequence ID" value="VDK69769.1"/>
    <property type="molecule type" value="Genomic_DNA"/>
</dbReference>
<protein>
    <submittedName>
        <fullName evidence="2">Uncharacterized protein</fullName>
    </submittedName>
</protein>
<dbReference type="Gene3D" id="1.20.5.1160">
    <property type="entry name" value="Vasodilator-stimulated phosphoprotein"/>
    <property type="match status" value="1"/>
</dbReference>
<name>A0A3P6SD79_CYLGO</name>
<feature type="compositionally biased region" description="Polar residues" evidence="1">
    <location>
        <begin position="125"/>
        <end position="144"/>
    </location>
</feature>
<feature type="region of interest" description="Disordered" evidence="1">
    <location>
        <begin position="120"/>
        <end position="144"/>
    </location>
</feature>
<dbReference type="Proteomes" id="UP000271889">
    <property type="component" value="Unassembled WGS sequence"/>
</dbReference>
<reference evidence="2 3" key="1">
    <citation type="submission" date="2018-11" db="EMBL/GenBank/DDBJ databases">
        <authorList>
            <consortium name="Pathogen Informatics"/>
        </authorList>
    </citation>
    <scope>NUCLEOTIDE SEQUENCE [LARGE SCALE GENOMIC DNA]</scope>
</reference>
<proteinExistence type="predicted"/>
<gene>
    <name evidence="2" type="ORF">CGOC_LOCUS6551</name>
</gene>
<organism evidence="2 3">
    <name type="scientific">Cylicostephanus goldi</name>
    <name type="common">Nematode worm</name>
    <dbReference type="NCBI Taxonomy" id="71465"/>
    <lineage>
        <taxon>Eukaryota</taxon>
        <taxon>Metazoa</taxon>
        <taxon>Ecdysozoa</taxon>
        <taxon>Nematoda</taxon>
        <taxon>Chromadorea</taxon>
        <taxon>Rhabditida</taxon>
        <taxon>Rhabditina</taxon>
        <taxon>Rhabditomorpha</taxon>
        <taxon>Strongyloidea</taxon>
        <taxon>Strongylidae</taxon>
        <taxon>Cylicostephanus</taxon>
    </lineage>
</organism>
<sequence length="144" mass="16195">MSSIIVQTKSFASNQNEGSAAVQQLRQELEAAYQQNENYTRERDSLLAEIDKLTAKIESGSQSSKEVGERLSVSQAEIAQMNEEKALLEQQLQDVLTEKTVLQESRKALEIEMDSMRDKYENELKQIQSQLASQPGPSTDISQQ</sequence>
<keyword evidence="3" id="KW-1185">Reference proteome</keyword>
<evidence type="ECO:0000256" key="1">
    <source>
        <dbReference type="SAM" id="MobiDB-lite"/>
    </source>
</evidence>
<evidence type="ECO:0000313" key="3">
    <source>
        <dbReference type="Proteomes" id="UP000271889"/>
    </source>
</evidence>
<accession>A0A3P6SD79</accession>
<dbReference type="AlphaFoldDB" id="A0A3P6SD79"/>